<dbReference type="InterPro" id="IPR050099">
    <property type="entry name" value="SIS_GmhA/DiaA_subfam"/>
</dbReference>
<dbReference type="GO" id="GO:0016853">
    <property type="term" value="F:isomerase activity"/>
    <property type="evidence" value="ECO:0007669"/>
    <property type="project" value="UniProtKB-KW"/>
</dbReference>
<accession>A0A432ZKX1</accession>
<dbReference type="SUPFAM" id="SSF53697">
    <property type="entry name" value="SIS domain"/>
    <property type="match status" value="1"/>
</dbReference>
<dbReference type="CDD" id="cd05006">
    <property type="entry name" value="SIS_GmhA"/>
    <property type="match status" value="1"/>
</dbReference>
<dbReference type="InterPro" id="IPR035461">
    <property type="entry name" value="GmhA/DiaA"/>
</dbReference>
<organism evidence="2 3">
    <name type="scientific">Pseudidiomarina taiwanensis</name>
    <dbReference type="NCBI Taxonomy" id="337250"/>
    <lineage>
        <taxon>Bacteria</taxon>
        <taxon>Pseudomonadati</taxon>
        <taxon>Pseudomonadota</taxon>
        <taxon>Gammaproteobacteria</taxon>
        <taxon>Alteromonadales</taxon>
        <taxon>Idiomarinaceae</taxon>
        <taxon>Pseudidiomarina</taxon>
    </lineage>
</organism>
<comment type="caution">
    <text evidence="2">The sequence shown here is derived from an EMBL/GenBank/DDBJ whole genome shotgun (WGS) entry which is preliminary data.</text>
</comment>
<dbReference type="Proteomes" id="UP000288279">
    <property type="component" value="Unassembled WGS sequence"/>
</dbReference>
<feature type="domain" description="SIS" evidence="1">
    <location>
        <begin position="34"/>
        <end position="185"/>
    </location>
</feature>
<dbReference type="InterPro" id="IPR001347">
    <property type="entry name" value="SIS_dom"/>
</dbReference>
<keyword evidence="3" id="KW-1185">Reference proteome</keyword>
<dbReference type="EMBL" id="PIQG01000002">
    <property type="protein sequence ID" value="RUO78544.1"/>
    <property type="molecule type" value="Genomic_DNA"/>
</dbReference>
<sequence>MHDAIKRLFTEGIQTQIAAADLLQEPLVRAAELLVQSLLQNQRVYCCGEATAHATARQFTHMMLTGLNFERPPFPVSALHADFGATDHHSIFAQQISAIGQSGDVLLVLSASEQSPRLTRAMEAALARDMLIIAVTGDHDQDVAGFLGPDDVEIRIPSTNLARVSEHLLQSVNMLCSLVETAIFPQEGDE</sequence>
<dbReference type="PROSITE" id="PS51464">
    <property type="entry name" value="SIS"/>
    <property type="match status" value="1"/>
</dbReference>
<dbReference type="OrthoDB" id="9810929at2"/>
<protein>
    <submittedName>
        <fullName evidence="2">Phosphoheptose isomerase</fullName>
    </submittedName>
</protein>
<evidence type="ECO:0000313" key="3">
    <source>
        <dbReference type="Proteomes" id="UP000288279"/>
    </source>
</evidence>
<gene>
    <name evidence="2" type="ORF">CWI83_05845</name>
</gene>
<dbReference type="Gene3D" id="3.40.50.10490">
    <property type="entry name" value="Glucose-6-phosphate isomerase like protein, domain 1"/>
    <property type="match status" value="1"/>
</dbReference>
<dbReference type="GO" id="GO:0097367">
    <property type="term" value="F:carbohydrate derivative binding"/>
    <property type="evidence" value="ECO:0007669"/>
    <property type="project" value="InterPro"/>
</dbReference>
<dbReference type="RefSeq" id="WP_126827042.1">
    <property type="nucleotide sequence ID" value="NZ_PIQG01000002.1"/>
</dbReference>
<dbReference type="InterPro" id="IPR046348">
    <property type="entry name" value="SIS_dom_sf"/>
</dbReference>
<dbReference type="AlphaFoldDB" id="A0A432ZKX1"/>
<proteinExistence type="predicted"/>
<dbReference type="PANTHER" id="PTHR30390:SF6">
    <property type="entry name" value="DNAA INITIATOR-ASSOCIATING PROTEIN DIAA"/>
    <property type="match status" value="1"/>
</dbReference>
<evidence type="ECO:0000313" key="2">
    <source>
        <dbReference type="EMBL" id="RUO78544.1"/>
    </source>
</evidence>
<dbReference type="Pfam" id="PF13580">
    <property type="entry name" value="SIS_2"/>
    <property type="match status" value="1"/>
</dbReference>
<dbReference type="GO" id="GO:1901135">
    <property type="term" value="P:carbohydrate derivative metabolic process"/>
    <property type="evidence" value="ECO:0007669"/>
    <property type="project" value="InterPro"/>
</dbReference>
<name>A0A432ZKX1_9GAMM</name>
<reference evidence="2 3" key="1">
    <citation type="journal article" date="2011" name="Front. Microbiol.">
        <title>Genomic signatures of strain selection and enhancement in Bacillus atrophaeus var. globigii, a historical biowarfare simulant.</title>
        <authorList>
            <person name="Gibbons H.S."/>
            <person name="Broomall S.M."/>
            <person name="McNew L.A."/>
            <person name="Daligault H."/>
            <person name="Chapman C."/>
            <person name="Bruce D."/>
            <person name="Karavis M."/>
            <person name="Krepps M."/>
            <person name="McGregor P.A."/>
            <person name="Hong C."/>
            <person name="Park K.H."/>
            <person name="Akmal A."/>
            <person name="Feldman A."/>
            <person name="Lin J.S."/>
            <person name="Chang W.E."/>
            <person name="Higgs B.W."/>
            <person name="Demirev P."/>
            <person name="Lindquist J."/>
            <person name="Liem A."/>
            <person name="Fochler E."/>
            <person name="Read T.D."/>
            <person name="Tapia R."/>
            <person name="Johnson S."/>
            <person name="Bishop-Lilly K.A."/>
            <person name="Detter C."/>
            <person name="Han C."/>
            <person name="Sozhamannan S."/>
            <person name="Rosenzweig C.N."/>
            <person name="Skowronski E.W."/>
        </authorList>
    </citation>
    <scope>NUCLEOTIDE SEQUENCE [LARGE SCALE GENOMIC DNA]</scope>
    <source>
        <strain evidence="2 3">PIT1</strain>
    </source>
</reference>
<dbReference type="PANTHER" id="PTHR30390">
    <property type="entry name" value="SEDOHEPTULOSE 7-PHOSPHATE ISOMERASE / DNAA INITIATOR-ASSOCIATING FACTOR FOR REPLICATION INITIATION"/>
    <property type="match status" value="1"/>
</dbReference>
<keyword evidence="2" id="KW-0413">Isomerase</keyword>
<evidence type="ECO:0000259" key="1">
    <source>
        <dbReference type="PROSITE" id="PS51464"/>
    </source>
</evidence>